<name>I4EIV6_9BACT</name>
<sequence length="186" mass="19755">MAGRSPVIYCGSCGALNPSTNHYCSACAHQLVDAYHPSEGIRVYTTPDPAAPLVEIVGPGMEITPIEGSETLPGDFVKVTLADGRTGYIRLGDLEFPGAGQAEISSNGTSLRSAQGCISSWSVLAVLALLVITGLLVILIAFRSQDAGNDFLAMLACFTVVPFFLLVVGFYLAVRSREDRQLEDEI</sequence>
<dbReference type="AlphaFoldDB" id="I4EIV6"/>
<keyword evidence="1" id="KW-1133">Transmembrane helix</keyword>
<proteinExistence type="predicted"/>
<reference evidence="2 3" key="1">
    <citation type="journal article" date="2012" name="ISME J.">
        <title>Nitrification expanded: discovery, physiology and genomics of a nitrite-oxidizing bacterium from the phylum Chloroflexi.</title>
        <authorList>
            <person name="Sorokin D.Y."/>
            <person name="Lucker S."/>
            <person name="Vejmelkova D."/>
            <person name="Kostrikina N.A."/>
            <person name="Kleerebezem R."/>
            <person name="Rijpstra W.I."/>
            <person name="Damste J.S."/>
            <person name="Le Paslier D."/>
            <person name="Muyzer G."/>
            <person name="Wagner M."/>
            <person name="van Loosdrecht M.C."/>
            <person name="Daims H."/>
        </authorList>
    </citation>
    <scope>NUCLEOTIDE SEQUENCE [LARGE SCALE GENOMIC DNA]</scope>
    <source>
        <strain evidence="3">none</strain>
    </source>
</reference>
<feature type="transmembrane region" description="Helical" evidence="1">
    <location>
        <begin position="151"/>
        <end position="174"/>
    </location>
</feature>
<keyword evidence="3" id="KW-1185">Reference proteome</keyword>
<evidence type="ECO:0000313" key="2">
    <source>
        <dbReference type="EMBL" id="CCF84618.1"/>
    </source>
</evidence>
<protein>
    <recommendedName>
        <fullName evidence="4">SH3b domain-containing protein</fullName>
    </recommendedName>
</protein>
<feature type="transmembrane region" description="Helical" evidence="1">
    <location>
        <begin position="121"/>
        <end position="145"/>
    </location>
</feature>
<keyword evidence="1" id="KW-0812">Transmembrane</keyword>
<dbReference type="Gene3D" id="2.30.30.40">
    <property type="entry name" value="SH3 Domains"/>
    <property type="match status" value="1"/>
</dbReference>
<dbReference type="RefSeq" id="WP_008478899.1">
    <property type="nucleotide sequence ID" value="NZ_CAGS01000296.1"/>
</dbReference>
<evidence type="ECO:0008006" key="4">
    <source>
        <dbReference type="Google" id="ProtNLM"/>
    </source>
</evidence>
<comment type="caution">
    <text evidence="2">The sequence shown here is derived from an EMBL/GenBank/DDBJ whole genome shotgun (WGS) entry which is preliminary data.</text>
</comment>
<evidence type="ECO:0000313" key="3">
    <source>
        <dbReference type="Proteomes" id="UP000004221"/>
    </source>
</evidence>
<dbReference type="Proteomes" id="UP000004221">
    <property type="component" value="Unassembled WGS sequence"/>
</dbReference>
<keyword evidence="1" id="KW-0472">Membrane</keyword>
<accession>I4EIV6</accession>
<gene>
    <name evidence="2" type="ORF">NITHO_3650006</name>
</gene>
<organism evidence="2 3">
    <name type="scientific">Nitrolancea hollandica Lb</name>
    <dbReference type="NCBI Taxonomy" id="1129897"/>
    <lineage>
        <taxon>Bacteria</taxon>
        <taxon>Pseudomonadati</taxon>
        <taxon>Thermomicrobiota</taxon>
        <taxon>Thermomicrobia</taxon>
        <taxon>Sphaerobacterales</taxon>
        <taxon>Sphaerobacterineae</taxon>
        <taxon>Sphaerobacteraceae</taxon>
        <taxon>Nitrolancea</taxon>
    </lineage>
</organism>
<dbReference type="EMBL" id="CAGS01000296">
    <property type="protein sequence ID" value="CCF84618.1"/>
    <property type="molecule type" value="Genomic_DNA"/>
</dbReference>
<evidence type="ECO:0000256" key="1">
    <source>
        <dbReference type="SAM" id="Phobius"/>
    </source>
</evidence>